<dbReference type="STRING" id="4829.A0A168MS29"/>
<feature type="compositionally biased region" description="Low complexity" evidence="3">
    <location>
        <begin position="201"/>
        <end position="215"/>
    </location>
</feature>
<reference evidence="5" key="1">
    <citation type="submission" date="2016-04" db="EMBL/GenBank/DDBJ databases">
        <authorList>
            <person name="Evans L.H."/>
            <person name="Alamgir A."/>
            <person name="Owens N."/>
            <person name="Weber N.D."/>
            <person name="Virtaneva K."/>
            <person name="Barbian K."/>
            <person name="Babar A."/>
            <person name="Rosenke K."/>
        </authorList>
    </citation>
    <scope>NUCLEOTIDE SEQUENCE [LARGE SCALE GENOMIC DNA]</scope>
    <source>
        <strain evidence="5">CBS 101.48</strain>
    </source>
</reference>
<accession>A0A168MS29</accession>
<feature type="compositionally biased region" description="Acidic residues" evidence="3">
    <location>
        <begin position="342"/>
        <end position="353"/>
    </location>
</feature>
<dbReference type="GO" id="GO:0003677">
    <property type="term" value="F:DNA binding"/>
    <property type="evidence" value="ECO:0007669"/>
    <property type="project" value="UniProtKB-UniRule"/>
</dbReference>
<protein>
    <recommendedName>
        <fullName evidence="4">Homeobox domain-containing protein</fullName>
    </recommendedName>
</protein>
<dbReference type="SUPFAM" id="SSF46689">
    <property type="entry name" value="Homeodomain-like"/>
    <property type="match status" value="1"/>
</dbReference>
<dbReference type="Proteomes" id="UP000078561">
    <property type="component" value="Unassembled WGS sequence"/>
</dbReference>
<feature type="DNA-binding region" description="Homeobox" evidence="1">
    <location>
        <begin position="394"/>
        <end position="457"/>
    </location>
</feature>
<keyword evidence="1 2" id="KW-0539">Nucleus</keyword>
<comment type="subcellular location">
    <subcellularLocation>
        <location evidence="1 2">Nucleus</location>
    </subcellularLocation>
</comment>
<feature type="domain" description="Homeobox" evidence="4">
    <location>
        <begin position="392"/>
        <end position="456"/>
    </location>
</feature>
<feature type="compositionally biased region" description="Polar residues" evidence="3">
    <location>
        <begin position="187"/>
        <end position="200"/>
    </location>
</feature>
<dbReference type="SMART" id="SM00389">
    <property type="entry name" value="HOX"/>
    <property type="match status" value="1"/>
</dbReference>
<evidence type="ECO:0000256" key="1">
    <source>
        <dbReference type="PROSITE-ProRule" id="PRU00108"/>
    </source>
</evidence>
<feature type="region of interest" description="Disordered" evidence="3">
    <location>
        <begin position="313"/>
        <end position="398"/>
    </location>
</feature>
<dbReference type="Gene3D" id="1.10.10.60">
    <property type="entry name" value="Homeodomain-like"/>
    <property type="match status" value="1"/>
</dbReference>
<dbReference type="PROSITE" id="PS50071">
    <property type="entry name" value="HOMEOBOX_2"/>
    <property type="match status" value="1"/>
</dbReference>
<dbReference type="EMBL" id="LT552482">
    <property type="protein sequence ID" value="SAL99087.1"/>
    <property type="molecule type" value="Genomic_DNA"/>
</dbReference>
<sequence length="496" mass="56490">MSSSSIYNPPYQSLDLPFATSAIEAEQKEDHPPSDSHMIPLIDLYEHFPDLPSFVHHPDFDHFAYCWMEFQYNIAMGQHVACRPRVKAWLVSMSAQLAMIVDKYPEAAATTTTTTKEGDNEDDDDLEASTHHIKSAYKRLLHRFSVVHKLLDIIEQGRAEGLSPQEVTLPVYNQALQYTLARRQQESAVSMSSPMDQSLTSEVSPPSLSMLSLSSPVPPPPPPTTSSFRSISCMQVMPYLDESCASSPHIQPSSLILPPQVDPPVCPMASWSLPVTPSVTEKVAPTSWSCPVSPHRQEAFMTSQWYDDAIKSEEEEEPITPLNTSKTSSETEDLSDYHQSQQDDDDDDDDDDEKIVVYQPENDAKRTITPPRQRRRRRDPATKPAVQPRRPSAKARTATSYDNATTHYLMSMFFNIYSQRDKLTKDQRRQVVEYTGLNPRNVTYWFSNHKRRFQSALFLFKRLVAEGTIQTYDDYLQWRRDQGLSEDMVETGDVKL</sequence>
<keyword evidence="1 2" id="KW-0238">DNA-binding</keyword>
<evidence type="ECO:0000259" key="4">
    <source>
        <dbReference type="PROSITE" id="PS50071"/>
    </source>
</evidence>
<keyword evidence="1 2" id="KW-0371">Homeobox</keyword>
<dbReference type="Pfam" id="PF00046">
    <property type="entry name" value="Homeodomain"/>
    <property type="match status" value="1"/>
</dbReference>
<dbReference type="AlphaFoldDB" id="A0A168MS29"/>
<evidence type="ECO:0000256" key="3">
    <source>
        <dbReference type="SAM" id="MobiDB-lite"/>
    </source>
</evidence>
<evidence type="ECO:0000256" key="2">
    <source>
        <dbReference type="RuleBase" id="RU000682"/>
    </source>
</evidence>
<evidence type="ECO:0000313" key="6">
    <source>
        <dbReference type="Proteomes" id="UP000078561"/>
    </source>
</evidence>
<dbReference type="OMA" id="EASTHHI"/>
<dbReference type="InterPro" id="IPR001356">
    <property type="entry name" value="HD"/>
</dbReference>
<keyword evidence="6" id="KW-1185">Reference proteome</keyword>
<organism evidence="5">
    <name type="scientific">Absidia glauca</name>
    <name type="common">Pin mould</name>
    <dbReference type="NCBI Taxonomy" id="4829"/>
    <lineage>
        <taxon>Eukaryota</taxon>
        <taxon>Fungi</taxon>
        <taxon>Fungi incertae sedis</taxon>
        <taxon>Mucoromycota</taxon>
        <taxon>Mucoromycotina</taxon>
        <taxon>Mucoromycetes</taxon>
        <taxon>Mucorales</taxon>
        <taxon>Cunninghamellaceae</taxon>
        <taxon>Absidia</taxon>
    </lineage>
</organism>
<dbReference type="OrthoDB" id="2389483at2759"/>
<dbReference type="InterPro" id="IPR009057">
    <property type="entry name" value="Homeodomain-like_sf"/>
</dbReference>
<name>A0A168MS29_ABSGL</name>
<dbReference type="CDD" id="cd00086">
    <property type="entry name" value="homeodomain"/>
    <property type="match status" value="1"/>
</dbReference>
<dbReference type="InParanoid" id="A0A168MS29"/>
<feature type="region of interest" description="Disordered" evidence="3">
    <location>
        <begin position="187"/>
        <end position="227"/>
    </location>
</feature>
<gene>
    <name evidence="5" type="primary">ABSGL_04668.1 scaffold 5764</name>
</gene>
<evidence type="ECO:0000313" key="5">
    <source>
        <dbReference type="EMBL" id="SAL99087.1"/>
    </source>
</evidence>
<dbReference type="GO" id="GO:0005634">
    <property type="term" value="C:nucleus"/>
    <property type="evidence" value="ECO:0007669"/>
    <property type="project" value="UniProtKB-SubCell"/>
</dbReference>
<proteinExistence type="predicted"/>